<dbReference type="EC" id="2.4.1.-" evidence="10"/>
<keyword evidence="4 10" id="KW-0328">Glycosyltransferase</keyword>
<evidence type="ECO:0000256" key="3">
    <source>
        <dbReference type="ARBA" id="ARBA00008715"/>
    </source>
</evidence>
<gene>
    <name evidence="11" type="ORF">OIU85_027939</name>
</gene>
<keyword evidence="9 10" id="KW-0472">Membrane</keyword>
<dbReference type="EMBL" id="JAPFFL010000008">
    <property type="protein sequence ID" value="KAJ6707623.1"/>
    <property type="molecule type" value="Genomic_DNA"/>
</dbReference>
<dbReference type="GO" id="GO:0042281">
    <property type="term" value="F:dolichyl pyrophosphate Man9GlcNAc2 alpha-1,3-glucosyltransferase activity"/>
    <property type="evidence" value="ECO:0007669"/>
    <property type="project" value="TreeGrafter"/>
</dbReference>
<evidence type="ECO:0000256" key="5">
    <source>
        <dbReference type="ARBA" id="ARBA00022679"/>
    </source>
</evidence>
<evidence type="ECO:0000256" key="4">
    <source>
        <dbReference type="ARBA" id="ARBA00022676"/>
    </source>
</evidence>
<evidence type="ECO:0000256" key="7">
    <source>
        <dbReference type="ARBA" id="ARBA00022824"/>
    </source>
</evidence>
<feature type="transmembrane region" description="Helical" evidence="10">
    <location>
        <begin position="355"/>
        <end position="372"/>
    </location>
</feature>
<dbReference type="AlphaFoldDB" id="A0A9Q0QJ21"/>
<evidence type="ECO:0000313" key="12">
    <source>
        <dbReference type="Proteomes" id="UP001151529"/>
    </source>
</evidence>
<comment type="similarity">
    <text evidence="3 10">Belongs to the ALG6/ALG8 glucosyltransferase family.</text>
</comment>
<keyword evidence="5 10" id="KW-0808">Transferase</keyword>
<evidence type="ECO:0000256" key="6">
    <source>
        <dbReference type="ARBA" id="ARBA00022692"/>
    </source>
</evidence>
<feature type="transmembrane region" description="Helical" evidence="10">
    <location>
        <begin position="177"/>
        <end position="193"/>
    </location>
</feature>
<dbReference type="Proteomes" id="UP001151529">
    <property type="component" value="Chromosome 4"/>
</dbReference>
<reference evidence="11" key="2">
    <citation type="journal article" date="2023" name="Int. J. Mol. Sci.">
        <title>De Novo Assembly and Annotation of 11 Diverse Shrub Willow (Salix) Genomes Reveals Novel Gene Organization in Sex-Linked Regions.</title>
        <authorList>
            <person name="Hyden B."/>
            <person name="Feng K."/>
            <person name="Yates T.B."/>
            <person name="Jawdy S."/>
            <person name="Cereghino C."/>
            <person name="Smart L.B."/>
            <person name="Muchero W."/>
        </authorList>
    </citation>
    <scope>NUCLEOTIDE SEQUENCE [LARGE SCALE GENOMIC DNA]</scope>
    <source>
        <tissue evidence="11">Shoot tip</tissue>
    </source>
</reference>
<proteinExistence type="inferred from homology"/>
<evidence type="ECO:0000256" key="9">
    <source>
        <dbReference type="ARBA" id="ARBA00023136"/>
    </source>
</evidence>
<keyword evidence="7 10" id="KW-0256">Endoplasmic reticulum</keyword>
<evidence type="ECO:0000313" key="11">
    <source>
        <dbReference type="EMBL" id="KAJ6707623.1"/>
    </source>
</evidence>
<accession>A0A9Q0QJ21</accession>
<comment type="pathway">
    <text evidence="2 10">Protein modification; protein glycosylation.</text>
</comment>
<dbReference type="Pfam" id="PF03155">
    <property type="entry name" value="Alg6_Alg8"/>
    <property type="match status" value="1"/>
</dbReference>
<feature type="transmembrane region" description="Helical" evidence="10">
    <location>
        <begin position="330"/>
        <end position="349"/>
    </location>
</feature>
<dbReference type="PANTHER" id="PTHR12413:SF1">
    <property type="entry name" value="DOLICHYL PYROPHOSPHATE MAN9GLCNAC2 ALPHA-1,3-GLUCOSYLTRANSFERASE"/>
    <property type="match status" value="1"/>
</dbReference>
<keyword evidence="6 10" id="KW-0812">Transmembrane</keyword>
<dbReference type="PANTHER" id="PTHR12413">
    <property type="entry name" value="DOLICHYL GLYCOSYLTRANSFERASE"/>
    <property type="match status" value="1"/>
</dbReference>
<dbReference type="InterPro" id="IPR004856">
    <property type="entry name" value="Glyco_trans_ALG6/ALG8"/>
</dbReference>
<feature type="transmembrane region" description="Helical" evidence="10">
    <location>
        <begin position="140"/>
        <end position="165"/>
    </location>
</feature>
<evidence type="ECO:0000256" key="10">
    <source>
        <dbReference type="RuleBase" id="RU363110"/>
    </source>
</evidence>
<evidence type="ECO:0000256" key="2">
    <source>
        <dbReference type="ARBA" id="ARBA00004922"/>
    </source>
</evidence>
<evidence type="ECO:0000256" key="1">
    <source>
        <dbReference type="ARBA" id="ARBA00004477"/>
    </source>
</evidence>
<dbReference type="GO" id="GO:0005789">
    <property type="term" value="C:endoplasmic reticulum membrane"/>
    <property type="evidence" value="ECO:0007669"/>
    <property type="project" value="UniProtKB-SubCell"/>
</dbReference>
<evidence type="ECO:0000256" key="8">
    <source>
        <dbReference type="ARBA" id="ARBA00022989"/>
    </source>
</evidence>
<organism evidence="11 12">
    <name type="scientific">Salix viminalis</name>
    <name type="common">Common osier</name>
    <name type="synonym">Basket willow</name>
    <dbReference type="NCBI Taxonomy" id="40686"/>
    <lineage>
        <taxon>Eukaryota</taxon>
        <taxon>Viridiplantae</taxon>
        <taxon>Streptophyta</taxon>
        <taxon>Embryophyta</taxon>
        <taxon>Tracheophyta</taxon>
        <taxon>Spermatophyta</taxon>
        <taxon>Magnoliopsida</taxon>
        <taxon>eudicotyledons</taxon>
        <taxon>Gunneridae</taxon>
        <taxon>Pentapetalae</taxon>
        <taxon>rosids</taxon>
        <taxon>fabids</taxon>
        <taxon>Malpighiales</taxon>
        <taxon>Salicaceae</taxon>
        <taxon>Saliceae</taxon>
        <taxon>Salix</taxon>
    </lineage>
</organism>
<dbReference type="OrthoDB" id="4983at2759"/>
<keyword evidence="12" id="KW-1185">Reference proteome</keyword>
<comment type="subcellular location">
    <subcellularLocation>
        <location evidence="1 10">Endoplasmic reticulum membrane</location>
        <topology evidence="1 10">Multi-pass membrane protein</topology>
    </subcellularLocation>
</comment>
<comment type="caution">
    <text evidence="10">Lacks conserved residue(s) required for the propagation of feature annotation.</text>
</comment>
<feature type="transmembrane region" description="Helical" evidence="10">
    <location>
        <begin position="20"/>
        <end position="46"/>
    </location>
</feature>
<comment type="caution">
    <text evidence="11">The sequence shown here is derived from an EMBL/GenBank/DDBJ whole genome shotgun (WGS) entry which is preliminary data.</text>
</comment>
<sequence>MEKERKKVQKPKRENESNNLYDVSCLFFQKGIMGSFLLISIFGLLLRVSVSLHSYSGAGSPPKFGDFEAQRHWMEITTNLPIKDWYSNTTYNDLSYWGLDYPPLTAYQSYFHGLILKYFDPNSVSLFTSRGHETHFGKLLMRWTVLSSDLLIFFPAVLYFVFVYHGVNRSSGDKSDVAWHIAIILINPCLILIDHGHFQYNCISLGLTLGAVAAVLSRRNLLACVLFCLSLNHKQMSAYYAPAFFGHLFGSCLRRKNPPLEVLKLGLAVVGTFAIVWWPYLHSRDAFFGVLSRLAPFERGIYEDYVANFWCSTSILIKWKRLFTTHSLRLVSLVATTLTFLPSMIQQILAPSSKGFLYGLLNSSFAFYLFSFQGM</sequence>
<name>A0A9Q0QJ21_SALVM</name>
<reference evidence="11" key="1">
    <citation type="submission" date="2022-11" db="EMBL/GenBank/DDBJ databases">
        <authorList>
            <person name="Hyden B.L."/>
            <person name="Feng K."/>
            <person name="Yates T."/>
            <person name="Jawdy S."/>
            <person name="Smart L.B."/>
            <person name="Muchero W."/>
        </authorList>
    </citation>
    <scope>NUCLEOTIDE SEQUENCE</scope>
    <source>
        <tissue evidence="11">Shoot tip</tissue>
    </source>
</reference>
<protein>
    <recommendedName>
        <fullName evidence="10">Alpha-1,3-glucosyltransferase</fullName>
        <ecNumber evidence="10">2.4.1.-</ecNumber>
    </recommendedName>
</protein>
<keyword evidence="8 10" id="KW-1133">Transmembrane helix</keyword>